<evidence type="ECO:0000313" key="3">
    <source>
        <dbReference type="Proteomes" id="UP000027466"/>
    </source>
</evidence>
<keyword evidence="3" id="KW-1185">Reference proteome</keyword>
<name>A0A069PDI6_9BURK</name>
<gene>
    <name evidence="2" type="ORF">BG61_39240</name>
</gene>
<dbReference type="Proteomes" id="UP000027466">
    <property type="component" value="Unassembled WGS sequence"/>
</dbReference>
<reference evidence="2 3" key="1">
    <citation type="submission" date="2014-03" db="EMBL/GenBank/DDBJ databases">
        <title>Draft Genome Sequences of Four Burkholderia Strains.</title>
        <authorList>
            <person name="Liu X.Y."/>
            <person name="Li C.X."/>
            <person name="Xu J.H."/>
        </authorList>
    </citation>
    <scope>NUCLEOTIDE SEQUENCE [LARGE SCALE GENOMIC DNA]</scope>
    <source>
        <strain evidence="2 3">DSM 50014</strain>
    </source>
</reference>
<evidence type="ECO:0008006" key="4">
    <source>
        <dbReference type="Google" id="ProtNLM"/>
    </source>
</evidence>
<evidence type="ECO:0000256" key="1">
    <source>
        <dbReference type="SAM" id="SignalP"/>
    </source>
</evidence>
<protein>
    <recommendedName>
        <fullName evidence="4">DUF5666 domain-containing protein</fullName>
    </recommendedName>
</protein>
<accession>A0A069PDI6</accession>
<feature type="signal peptide" evidence="1">
    <location>
        <begin position="1"/>
        <end position="23"/>
    </location>
</feature>
<dbReference type="RefSeq" id="WP_035938250.1">
    <property type="nucleotide sequence ID" value="NZ_CADFFX010000053.1"/>
</dbReference>
<keyword evidence="1" id="KW-0732">Signal</keyword>
<proteinExistence type="predicted"/>
<feature type="chain" id="PRO_5007372047" description="DUF5666 domain-containing protein" evidence="1">
    <location>
        <begin position="24"/>
        <end position="205"/>
    </location>
</feature>
<organism evidence="2 3">
    <name type="scientific">Caballeronia glathei</name>
    <dbReference type="NCBI Taxonomy" id="60547"/>
    <lineage>
        <taxon>Bacteria</taxon>
        <taxon>Pseudomonadati</taxon>
        <taxon>Pseudomonadota</taxon>
        <taxon>Betaproteobacteria</taxon>
        <taxon>Burkholderiales</taxon>
        <taxon>Burkholderiaceae</taxon>
        <taxon>Caballeronia</taxon>
    </lineage>
</organism>
<dbReference type="AlphaFoldDB" id="A0A069PDI6"/>
<evidence type="ECO:0000313" key="2">
    <source>
        <dbReference type="EMBL" id="KDR38567.1"/>
    </source>
</evidence>
<sequence>MSYRTTIGSTIVAIAFASTAALAQAPAAKVTRIRGDIVSLKGDTLVVHRNSGDTVSVTLPSNLTIAAVKKIKLSDIKPGSFIGTAATTGVDGTMTATEVHVFDESARGTGEGHRAFDLGPNSTMTNANVDSVVKSTSGNVLQLSYKGGSNTVTVPANVPVVAFIPADRSDLTAGKKAIVTATAAAGGAFNAQRILVEKNGVVPPM</sequence>
<dbReference type="EMBL" id="JFHC01000084">
    <property type="protein sequence ID" value="KDR38567.1"/>
    <property type="molecule type" value="Genomic_DNA"/>
</dbReference>
<comment type="caution">
    <text evidence="2">The sequence shown here is derived from an EMBL/GenBank/DDBJ whole genome shotgun (WGS) entry which is preliminary data.</text>
</comment>